<dbReference type="NCBIfam" id="NF000584">
    <property type="entry name" value="PRK00009.1"/>
    <property type="match status" value="1"/>
</dbReference>
<dbReference type="PROSITE" id="PS00781">
    <property type="entry name" value="PEPCASE_1"/>
    <property type="match status" value="1"/>
</dbReference>
<comment type="similarity">
    <text evidence="3 10">Belongs to the PEPCase type 1 family.</text>
</comment>
<dbReference type="Gene3D" id="1.20.1440.90">
    <property type="entry name" value="Phosphoenolpyruvate/pyruvate domain"/>
    <property type="match status" value="1"/>
</dbReference>
<comment type="catalytic activity">
    <reaction evidence="9 10">
        <text>oxaloacetate + phosphate = phosphoenolpyruvate + hydrogencarbonate</text>
        <dbReference type="Rhea" id="RHEA:28370"/>
        <dbReference type="ChEBI" id="CHEBI:16452"/>
        <dbReference type="ChEBI" id="CHEBI:17544"/>
        <dbReference type="ChEBI" id="CHEBI:43474"/>
        <dbReference type="ChEBI" id="CHEBI:58702"/>
        <dbReference type="EC" id="4.1.1.31"/>
    </reaction>
</comment>
<dbReference type="PANTHER" id="PTHR30523">
    <property type="entry name" value="PHOSPHOENOLPYRUVATE CARBOXYLASE"/>
    <property type="match status" value="1"/>
</dbReference>
<dbReference type="SUPFAM" id="SSF51621">
    <property type="entry name" value="Phosphoenolpyruvate/pyruvate domain"/>
    <property type="match status" value="1"/>
</dbReference>
<dbReference type="InterPro" id="IPR015813">
    <property type="entry name" value="Pyrv/PenolPyrv_kinase-like_dom"/>
</dbReference>
<organism evidence="13 14">
    <name type="scientific">Spiribacter salilacus</name>
    <dbReference type="NCBI Taxonomy" id="2664894"/>
    <lineage>
        <taxon>Bacteria</taxon>
        <taxon>Pseudomonadati</taxon>
        <taxon>Pseudomonadota</taxon>
        <taxon>Gammaproteobacteria</taxon>
        <taxon>Chromatiales</taxon>
        <taxon>Ectothiorhodospiraceae</taxon>
        <taxon>Spiribacter</taxon>
    </lineage>
</organism>
<sequence>MSENRNDAPLREDIRQLGGLLGSTIHDQNGAAVYDIVEEIRGLAKDARGGDTAAGQALEERLAALPDEWIVPVVRAFSQFLNLANIAEQHHRVRRSRAWLRDPESGPLRGSLEEFFTRMLPETEPEALHATLAGLNIELVLTAHPTEVMRRSMLQKYNRIAELLEKGDRLDPTPEEIEEVHQALRREITAAWETDEIRRRRPAPQDEARWGLAVIEQTLWDVVPHFLRRLDRMLLRHTGKGLELDAAPIHFGSWMGGDRDGNPRVTAAVTREVCLLNRWQAVELYEREVAALVEELSVRTANAELRELVGDAWEPYRTALKVVRDRLIATRHWIEARLAGRRPPDALIYWHAEELRAPLMICYRSLLETGSEVVAEGRLKDLLRRLATFGMTLMRVDIRQESGRHTEVLDALTQALDMGCYEEWSEEERQAFLIKELANRRPLIPPDFAPEESVEEVLATFRMIAEFGADSLGAYVISMASRPSDILAVKLLQKEAGVSSPLRVVPLFETLTDLQGAADCLTQLLDIPWYREHIQGEQEIMIGYSDSAKDAGHLAAAWALYQTQEQLVEVAKEQGVRLTLFHGRGGSIGRGGGPTHAAILSQPPGSVDGRLRVTEQGEVIQAKFGLPGIAERNLELYATAVAEATLKPPAPPAAEWREQMGQLADSSCQVYRHLVRETPEFIDYFRHATPEHEISHLAIGSRPARRRPTTGVEGLRAIPWIFAWTQTRLLLPTWLGVGDALHQALAGNAKQALQQMYQQWPFFRAFMDMQEMVLAKSDPAVAAWYDARLVPEALHPLGAELRQKHAQTREMVLTVTGHAQPLDDAPVVQRSVGLRNPYVDPLNLVQVELLARIRHGQEDDLREALMICINGIAAGMRNTG</sequence>
<evidence type="ECO:0000256" key="11">
    <source>
        <dbReference type="PROSITE-ProRule" id="PRU10111"/>
    </source>
</evidence>
<keyword evidence="13" id="KW-0670">Pyruvate</keyword>
<keyword evidence="7 10" id="KW-0456">Lyase</keyword>
<evidence type="ECO:0000313" key="13">
    <source>
        <dbReference type="EMBL" id="MRH78139.1"/>
    </source>
</evidence>
<evidence type="ECO:0000256" key="8">
    <source>
        <dbReference type="ARBA" id="ARBA00023300"/>
    </source>
</evidence>
<protein>
    <recommendedName>
        <fullName evidence="5 10">Phosphoenolpyruvate carboxylase</fullName>
        <shortName evidence="10">PEPC</shortName>
        <shortName evidence="10">PEPCase</shortName>
        <ecNumber evidence="4 10">4.1.1.31</ecNumber>
    </recommendedName>
</protein>
<dbReference type="GO" id="GO:0000287">
    <property type="term" value="F:magnesium ion binding"/>
    <property type="evidence" value="ECO:0007669"/>
    <property type="project" value="UniProtKB-UniRule"/>
</dbReference>
<dbReference type="Pfam" id="PF00311">
    <property type="entry name" value="PEPcase"/>
    <property type="match status" value="1"/>
</dbReference>
<dbReference type="GO" id="GO:0005829">
    <property type="term" value="C:cytosol"/>
    <property type="evidence" value="ECO:0007669"/>
    <property type="project" value="TreeGrafter"/>
</dbReference>
<feature type="active site" evidence="10 12">
    <location>
        <position position="549"/>
    </location>
</feature>
<keyword evidence="8 10" id="KW-0120">Carbon dioxide fixation</keyword>
<dbReference type="GO" id="GO:0008964">
    <property type="term" value="F:phosphoenolpyruvate carboxylase activity"/>
    <property type="evidence" value="ECO:0007669"/>
    <property type="project" value="UniProtKB-UniRule"/>
</dbReference>
<dbReference type="EMBL" id="WJPP01000002">
    <property type="protein sequence ID" value="MRH78139.1"/>
    <property type="molecule type" value="Genomic_DNA"/>
</dbReference>
<dbReference type="InterPro" id="IPR018129">
    <property type="entry name" value="PEP_COase_Lys_AS"/>
</dbReference>
<keyword evidence="6 10" id="KW-0460">Magnesium</keyword>
<dbReference type="HAMAP" id="MF_00595">
    <property type="entry name" value="PEPcase_type1"/>
    <property type="match status" value="1"/>
</dbReference>
<dbReference type="PROSITE" id="PS00393">
    <property type="entry name" value="PEPCASE_2"/>
    <property type="match status" value="1"/>
</dbReference>
<dbReference type="EC" id="4.1.1.31" evidence="4 10"/>
<evidence type="ECO:0000256" key="4">
    <source>
        <dbReference type="ARBA" id="ARBA00012305"/>
    </source>
</evidence>
<evidence type="ECO:0000256" key="3">
    <source>
        <dbReference type="ARBA" id="ARBA00008346"/>
    </source>
</evidence>
<keyword evidence="14" id="KW-1185">Reference proteome</keyword>
<evidence type="ECO:0000256" key="1">
    <source>
        <dbReference type="ARBA" id="ARBA00001946"/>
    </source>
</evidence>
<dbReference type="GO" id="GO:0006107">
    <property type="term" value="P:oxaloacetate metabolic process"/>
    <property type="evidence" value="ECO:0007669"/>
    <property type="project" value="UniProtKB-UniRule"/>
</dbReference>
<dbReference type="GO" id="GO:0015977">
    <property type="term" value="P:carbon fixation"/>
    <property type="evidence" value="ECO:0007669"/>
    <property type="project" value="UniProtKB-UniRule"/>
</dbReference>
<dbReference type="Proteomes" id="UP000433788">
    <property type="component" value="Unassembled WGS sequence"/>
</dbReference>
<dbReference type="PANTHER" id="PTHR30523:SF6">
    <property type="entry name" value="PHOSPHOENOLPYRUVATE CARBOXYLASE"/>
    <property type="match status" value="1"/>
</dbReference>
<dbReference type="InterPro" id="IPR021135">
    <property type="entry name" value="PEP_COase"/>
</dbReference>
<dbReference type="PRINTS" id="PR00150">
    <property type="entry name" value="PEPCARBXLASE"/>
</dbReference>
<gene>
    <name evidence="10" type="primary">ppc</name>
    <name evidence="13" type="ORF">GH984_05410</name>
</gene>
<dbReference type="RefSeq" id="WP_153719171.1">
    <property type="nucleotide sequence ID" value="NZ_WJPP01000002.1"/>
</dbReference>
<evidence type="ECO:0000256" key="7">
    <source>
        <dbReference type="ARBA" id="ARBA00023239"/>
    </source>
</evidence>
<evidence type="ECO:0000256" key="2">
    <source>
        <dbReference type="ARBA" id="ARBA00003670"/>
    </source>
</evidence>
<name>A0A6N7QRV9_9GAMM</name>
<evidence type="ECO:0000256" key="5">
    <source>
        <dbReference type="ARBA" id="ARBA00022419"/>
    </source>
</evidence>
<dbReference type="AlphaFoldDB" id="A0A6N7QRV9"/>
<comment type="cofactor">
    <cofactor evidence="1 10">
        <name>Mg(2+)</name>
        <dbReference type="ChEBI" id="CHEBI:18420"/>
    </cofactor>
</comment>
<dbReference type="GO" id="GO:0006099">
    <property type="term" value="P:tricarboxylic acid cycle"/>
    <property type="evidence" value="ECO:0007669"/>
    <property type="project" value="InterPro"/>
</dbReference>
<feature type="active site" evidence="10 11">
    <location>
        <position position="144"/>
    </location>
</feature>
<dbReference type="InterPro" id="IPR033129">
    <property type="entry name" value="PEPCASE_His_AS"/>
</dbReference>
<evidence type="ECO:0000256" key="10">
    <source>
        <dbReference type="HAMAP-Rule" id="MF_00595"/>
    </source>
</evidence>
<accession>A0A6N7QRV9</accession>
<evidence type="ECO:0000256" key="9">
    <source>
        <dbReference type="ARBA" id="ARBA00048995"/>
    </source>
</evidence>
<evidence type="ECO:0000256" key="6">
    <source>
        <dbReference type="ARBA" id="ARBA00022842"/>
    </source>
</evidence>
<evidence type="ECO:0000313" key="14">
    <source>
        <dbReference type="Proteomes" id="UP000433788"/>
    </source>
</evidence>
<evidence type="ECO:0000256" key="12">
    <source>
        <dbReference type="PROSITE-ProRule" id="PRU10112"/>
    </source>
</evidence>
<proteinExistence type="inferred from homology"/>
<comment type="function">
    <text evidence="2 10">Forms oxaloacetate, a four-carbon dicarboxylic acid source for the tricarboxylic acid cycle.</text>
</comment>
<dbReference type="InterPro" id="IPR022805">
    <property type="entry name" value="PEP_COase_bac/pln-type"/>
</dbReference>
<reference evidence="13 14" key="1">
    <citation type="submission" date="2019-11" db="EMBL/GenBank/DDBJ databases">
        <authorList>
            <person name="Zhang X.Y."/>
        </authorList>
    </citation>
    <scope>NUCLEOTIDE SEQUENCE [LARGE SCALE GENOMIC DNA]</scope>
    <source>
        <strain evidence="13 14">C176</strain>
    </source>
</reference>
<comment type="caution">
    <text evidence="13">The sequence shown here is derived from an EMBL/GenBank/DDBJ whole genome shotgun (WGS) entry which is preliminary data.</text>
</comment>
<comment type="subunit">
    <text evidence="10">Homotetramer.</text>
</comment>